<evidence type="ECO:0000313" key="3">
    <source>
        <dbReference type="Proteomes" id="UP000028701"/>
    </source>
</evidence>
<comment type="caution">
    <text evidence="2">The sequence shown here is derived from an EMBL/GenBank/DDBJ whole genome shotgun (WGS) entry which is preliminary data.</text>
</comment>
<dbReference type="EMBL" id="BBJU01000035">
    <property type="protein sequence ID" value="GAK73305.1"/>
    <property type="molecule type" value="Genomic_DNA"/>
</dbReference>
<dbReference type="eggNOG" id="COG2214">
    <property type="taxonomic scope" value="Bacteria"/>
</dbReference>
<protein>
    <recommendedName>
        <fullName evidence="4">J domain-containing protein</fullName>
    </recommendedName>
</protein>
<reference evidence="2 3" key="1">
    <citation type="submission" date="2014-08" db="EMBL/GenBank/DDBJ databases">
        <title>Whole genome shotgun sequence of Rhizobium rubi NBRC 13261.</title>
        <authorList>
            <person name="Katano-Makiyama Y."/>
            <person name="Hosoyama A."/>
            <person name="Hashimoto M."/>
            <person name="Hosoyama Y."/>
            <person name="Noguchi M."/>
            <person name="Tsuchikane K."/>
            <person name="Uohara A."/>
            <person name="Ohji S."/>
            <person name="Ichikawa N."/>
            <person name="Kimura A."/>
            <person name="Yamazoe A."/>
            <person name="Fujita N."/>
        </authorList>
    </citation>
    <scope>NUCLEOTIDE SEQUENCE [LARGE SCALE GENOMIC DNA]</scope>
    <source>
        <strain evidence="2 3">NBRC 13261</strain>
    </source>
</reference>
<gene>
    <name evidence="2" type="ORF">RRU01S_35_00140</name>
</gene>
<dbReference type="Proteomes" id="UP000028701">
    <property type="component" value="Unassembled WGS sequence"/>
</dbReference>
<evidence type="ECO:0008006" key="4">
    <source>
        <dbReference type="Google" id="ProtNLM"/>
    </source>
</evidence>
<feature type="region of interest" description="Disordered" evidence="1">
    <location>
        <begin position="440"/>
        <end position="463"/>
    </location>
</feature>
<organism evidence="2 3">
    <name type="scientific">Agrobacterium rubi TR3 = NBRC 13261</name>
    <dbReference type="NCBI Taxonomy" id="1368415"/>
    <lineage>
        <taxon>Bacteria</taxon>
        <taxon>Pseudomonadati</taxon>
        <taxon>Pseudomonadota</taxon>
        <taxon>Alphaproteobacteria</taxon>
        <taxon>Hyphomicrobiales</taxon>
        <taxon>Rhizobiaceae</taxon>
        <taxon>Rhizobium/Agrobacterium group</taxon>
        <taxon>Agrobacterium</taxon>
    </lineage>
</organism>
<accession>A0A081D309</accession>
<evidence type="ECO:0000256" key="1">
    <source>
        <dbReference type="SAM" id="MobiDB-lite"/>
    </source>
</evidence>
<dbReference type="AlphaFoldDB" id="A0A081D309"/>
<proteinExistence type="predicted"/>
<dbReference type="RefSeq" id="WP_045232715.1">
    <property type="nucleotide sequence ID" value="NZ_BBJU01000035.1"/>
</dbReference>
<evidence type="ECO:0000313" key="2">
    <source>
        <dbReference type="EMBL" id="GAK73305.1"/>
    </source>
</evidence>
<name>A0A081D309_9HYPH</name>
<sequence>MTHPLVAFELDEGADERAVKRAYAKRLKATRPDEDPVGFQALHQAYQQALDFIRWRDHQHQPMDTVANETSTLPLKNMGSDPQRMPHPGAGPVADTAPVEELSLLPADDVVLGREFIFSLSDFVDPLLQESQHRDPNRFRQWLRERMADWPLTSKPVLARAIAEHMFEHQVPLKPDRFDILVEELGLNDVRSGLVDPMQLAYYREGLVFDSQSVPPVRRTGWWRSSLIELVCTAVFCLGGLALIAYSVATTPAPKPAPWYVSSLPSDGPISTRLLPGADPEARRLIEQASSASDVQVVTILDQVIERLSESRELANERLLALALYNKGHKLQHTDRSASYAAYGQLQRRFGTKKDVDIGVMVAASYVNMGHEDFETNRLETALEPLNAVIELYRSINEGPIGRQVLEAMVLQAETLIVQRKPEDARRKLDEIDARVGLSSDPAYPGFKSTTNTLRSKLPPPQT</sequence>